<keyword evidence="1" id="KW-1133">Transmembrane helix</keyword>
<feature type="transmembrane region" description="Helical" evidence="1">
    <location>
        <begin position="12"/>
        <end position="32"/>
    </location>
</feature>
<dbReference type="InterPro" id="IPR045584">
    <property type="entry name" value="Pilin-like"/>
</dbReference>
<keyword evidence="1" id="KW-0472">Membrane</keyword>
<dbReference type="Pfam" id="PF07963">
    <property type="entry name" value="N_methyl"/>
    <property type="match status" value="1"/>
</dbReference>
<proteinExistence type="predicted"/>
<evidence type="ECO:0000313" key="2">
    <source>
        <dbReference type="EMBL" id="OHA25692.1"/>
    </source>
</evidence>
<dbReference type="NCBIfam" id="TIGR02532">
    <property type="entry name" value="IV_pilin_GFxxxE"/>
    <property type="match status" value="1"/>
</dbReference>
<gene>
    <name evidence="2" type="ORF">A3D56_00775</name>
</gene>
<dbReference type="SUPFAM" id="SSF54523">
    <property type="entry name" value="Pili subunits"/>
    <property type="match status" value="1"/>
</dbReference>
<protein>
    <recommendedName>
        <fullName evidence="4">General secretion pathway GspH domain-containing protein</fullName>
    </recommendedName>
</protein>
<dbReference type="AlphaFoldDB" id="A0A1G2MRR0"/>
<reference evidence="2 3" key="1">
    <citation type="journal article" date="2016" name="Nat. Commun.">
        <title>Thousands of microbial genomes shed light on interconnected biogeochemical processes in an aquifer system.</title>
        <authorList>
            <person name="Anantharaman K."/>
            <person name="Brown C.T."/>
            <person name="Hug L.A."/>
            <person name="Sharon I."/>
            <person name="Castelle C.J."/>
            <person name="Probst A.J."/>
            <person name="Thomas B.C."/>
            <person name="Singh A."/>
            <person name="Wilkins M.J."/>
            <person name="Karaoz U."/>
            <person name="Brodie E.L."/>
            <person name="Williams K.H."/>
            <person name="Hubbard S.S."/>
            <person name="Banfield J.F."/>
        </authorList>
    </citation>
    <scope>NUCLEOTIDE SEQUENCE [LARGE SCALE GENOMIC DNA]</scope>
</reference>
<organism evidence="2 3">
    <name type="scientific">Candidatus Taylorbacteria bacterium RIFCSPHIGHO2_02_FULL_45_35</name>
    <dbReference type="NCBI Taxonomy" id="1802311"/>
    <lineage>
        <taxon>Bacteria</taxon>
        <taxon>Candidatus Tayloriibacteriota</taxon>
    </lineage>
</organism>
<keyword evidence="1" id="KW-0812">Transmembrane</keyword>
<evidence type="ECO:0000256" key="1">
    <source>
        <dbReference type="SAM" id="Phobius"/>
    </source>
</evidence>
<name>A0A1G2MRR0_9BACT</name>
<dbReference type="InterPro" id="IPR012902">
    <property type="entry name" value="N_methyl_site"/>
</dbReference>
<dbReference type="Proteomes" id="UP000177943">
    <property type="component" value="Unassembled WGS sequence"/>
</dbReference>
<evidence type="ECO:0008006" key="4">
    <source>
        <dbReference type="Google" id="ProtNLM"/>
    </source>
</evidence>
<dbReference type="EMBL" id="MHRP01000047">
    <property type="protein sequence ID" value="OHA25692.1"/>
    <property type="molecule type" value="Genomic_DNA"/>
</dbReference>
<evidence type="ECO:0000313" key="3">
    <source>
        <dbReference type="Proteomes" id="UP000177943"/>
    </source>
</evidence>
<comment type="caution">
    <text evidence="2">The sequence shown here is derived from an EMBL/GenBank/DDBJ whole genome shotgun (WGS) entry which is preliminary data.</text>
</comment>
<sequence length="155" mass="16389">MKRNYRKGFTLIEMLAVLGIIVILSGLVFYSVSGFKNRQLLEAETRQVVAILEEARSLTLSGQGGNVYGVHFLSNQIIRFAGSAYVGGAAGNVVYPLSSAVSLNSISFNGGGADVVFDKLKGTTLNFGSLDVALTSSASTKKTVFINSTGIIDTK</sequence>
<accession>A0A1G2MRR0</accession>
<dbReference type="PROSITE" id="PS00409">
    <property type="entry name" value="PROKAR_NTER_METHYL"/>
    <property type="match status" value="1"/>
</dbReference>